<gene>
    <name evidence="2" type="ORF">D5H78_14065</name>
</gene>
<keyword evidence="3" id="KW-1185">Reference proteome</keyword>
<name>A0A3A3ZHS3_9ACTN</name>
<dbReference type="Gene3D" id="3.40.640.10">
    <property type="entry name" value="Type I PLP-dependent aspartate aminotransferase-like (Major domain)"/>
    <property type="match status" value="1"/>
</dbReference>
<dbReference type="EMBL" id="QZEZ01000006">
    <property type="protein sequence ID" value="RJK94910.1"/>
    <property type="molecule type" value="Genomic_DNA"/>
</dbReference>
<dbReference type="Gene3D" id="3.90.1150.10">
    <property type="entry name" value="Aspartate Aminotransferase, domain 1"/>
    <property type="match status" value="1"/>
</dbReference>
<dbReference type="InterPro" id="IPR011340">
    <property type="entry name" value="Cys_dSase-rel"/>
</dbReference>
<comment type="caution">
    <text evidence="2">The sequence shown here is derived from an EMBL/GenBank/DDBJ whole genome shotgun (WGS) entry which is preliminary data.</text>
</comment>
<dbReference type="InterPro" id="IPR015421">
    <property type="entry name" value="PyrdxlP-dep_Trfase_major"/>
</dbReference>
<sequence length="402" mass="41145">MSQAPTLDVRAVRAQFPALAEGTAHFDAPGGTQVPFAVVDAVAASLRSAVSNRGGPFPSSARAEQAVADARSAVADLVGGLPDGVVLGQSMTALTYVLAGALAKRWGPGDEVVVTRLDHDANVRPWVQAAERAGAAVRWLDVDPASCLLGDHTAVLSERTRLVAVTGASNVVGTRPDVRAVTDAAHEVGALAYVDGVHLTPHVPVDVAALGADFYALSLYKLSGPHLGAVVADPALLEGLHPDKLLPSSDAVPARFEHGTPPFELHAGVVAAVEHLAGLVPGGGARRERLLRSMAAVQAHEEALLDRLVAGLEGVEGVTTYGAALLRTPTVALRVAGRSPREVAEALAARGVAVGDGDFYARELVRALGLHGDGGVVRAGVVHYTSGDDVDRLLAGVAALAA</sequence>
<accession>A0A3A3ZHS3</accession>
<dbReference type="Proteomes" id="UP000265614">
    <property type="component" value="Unassembled WGS sequence"/>
</dbReference>
<dbReference type="InterPro" id="IPR015424">
    <property type="entry name" value="PyrdxlP-dep_Trfase"/>
</dbReference>
<organism evidence="2 3">
    <name type="scientific">Vallicoccus soli</name>
    <dbReference type="NCBI Taxonomy" id="2339232"/>
    <lineage>
        <taxon>Bacteria</taxon>
        <taxon>Bacillati</taxon>
        <taxon>Actinomycetota</taxon>
        <taxon>Actinomycetes</taxon>
        <taxon>Motilibacterales</taxon>
        <taxon>Vallicoccaceae</taxon>
        <taxon>Vallicoccus</taxon>
    </lineage>
</organism>
<dbReference type="NCBIfam" id="TIGR01976">
    <property type="entry name" value="am_tr_V_VC1184"/>
    <property type="match status" value="1"/>
</dbReference>
<dbReference type="SUPFAM" id="SSF53383">
    <property type="entry name" value="PLP-dependent transferases"/>
    <property type="match status" value="1"/>
</dbReference>
<evidence type="ECO:0000259" key="1">
    <source>
        <dbReference type="Pfam" id="PF00266"/>
    </source>
</evidence>
<dbReference type="InterPro" id="IPR000192">
    <property type="entry name" value="Aminotrans_V_dom"/>
</dbReference>
<dbReference type="Pfam" id="PF00266">
    <property type="entry name" value="Aminotran_5"/>
    <property type="match status" value="1"/>
</dbReference>
<protein>
    <submittedName>
        <fullName evidence="2">Cysteine desulfurase-like protein</fullName>
    </submittedName>
</protein>
<dbReference type="OrthoDB" id="7592443at2"/>
<dbReference type="InterPro" id="IPR015422">
    <property type="entry name" value="PyrdxlP-dep_Trfase_small"/>
</dbReference>
<feature type="domain" description="Aminotransferase class V" evidence="1">
    <location>
        <begin position="26"/>
        <end position="393"/>
    </location>
</feature>
<dbReference type="AlphaFoldDB" id="A0A3A3ZHS3"/>
<dbReference type="RefSeq" id="WP_119951093.1">
    <property type="nucleotide sequence ID" value="NZ_QZEZ01000006.1"/>
</dbReference>
<reference evidence="2 3" key="1">
    <citation type="submission" date="2018-09" db="EMBL/GenBank/DDBJ databases">
        <title>YIM 75000 draft genome.</title>
        <authorList>
            <person name="Tang S."/>
            <person name="Feng Y."/>
        </authorList>
    </citation>
    <scope>NUCLEOTIDE SEQUENCE [LARGE SCALE GENOMIC DNA]</scope>
    <source>
        <strain evidence="2 3">YIM 75000</strain>
    </source>
</reference>
<evidence type="ECO:0000313" key="2">
    <source>
        <dbReference type="EMBL" id="RJK94910.1"/>
    </source>
</evidence>
<proteinExistence type="predicted"/>
<evidence type="ECO:0000313" key="3">
    <source>
        <dbReference type="Proteomes" id="UP000265614"/>
    </source>
</evidence>
<dbReference type="PANTHER" id="PTHR43586">
    <property type="entry name" value="CYSTEINE DESULFURASE"/>
    <property type="match status" value="1"/>
</dbReference>
<dbReference type="PANTHER" id="PTHR43586:SF21">
    <property type="entry name" value="PYRIDOXAL PHOSPHATE (PLP)-DEPENDENT ASPARTATE AMINOTRANSFERASE SUPERFAMILY"/>
    <property type="match status" value="1"/>
</dbReference>